<keyword evidence="6" id="KW-1133">Transmembrane helix</keyword>
<keyword evidence="6" id="KW-0472">Membrane</keyword>
<dbReference type="InterPro" id="IPR004447">
    <property type="entry name" value="Peptidase_S41A"/>
</dbReference>
<dbReference type="SUPFAM" id="SSF50156">
    <property type="entry name" value="PDZ domain-like"/>
    <property type="match status" value="1"/>
</dbReference>
<evidence type="ECO:0000256" key="2">
    <source>
        <dbReference type="ARBA" id="ARBA00022670"/>
    </source>
</evidence>
<evidence type="ECO:0000313" key="8">
    <source>
        <dbReference type="EMBL" id="KXG77297.1"/>
    </source>
</evidence>
<dbReference type="FunFam" id="2.30.42.10:FF:000063">
    <property type="entry name" value="Peptidase, S41 family"/>
    <property type="match status" value="1"/>
</dbReference>
<evidence type="ECO:0000256" key="1">
    <source>
        <dbReference type="ARBA" id="ARBA00009179"/>
    </source>
</evidence>
<dbReference type="NCBIfam" id="TIGR00225">
    <property type="entry name" value="prc"/>
    <property type="match status" value="1"/>
</dbReference>
<dbReference type="PANTHER" id="PTHR32060">
    <property type="entry name" value="TAIL-SPECIFIC PROTEASE"/>
    <property type="match status" value="1"/>
</dbReference>
<dbReference type="PANTHER" id="PTHR32060:SF30">
    <property type="entry name" value="CARBOXY-TERMINAL PROCESSING PROTEASE CTPA"/>
    <property type="match status" value="1"/>
</dbReference>
<organism evidence="8 9">
    <name type="scientific">Fervidicola ferrireducens</name>
    <dbReference type="NCBI Taxonomy" id="520764"/>
    <lineage>
        <taxon>Bacteria</taxon>
        <taxon>Bacillati</taxon>
        <taxon>Bacillota</taxon>
        <taxon>Clostridia</taxon>
        <taxon>Thermosediminibacterales</taxon>
        <taxon>Thermosediminibacteraceae</taxon>
        <taxon>Fervidicola</taxon>
    </lineage>
</organism>
<evidence type="ECO:0000256" key="5">
    <source>
        <dbReference type="RuleBase" id="RU004404"/>
    </source>
</evidence>
<dbReference type="PROSITE" id="PS50106">
    <property type="entry name" value="PDZ"/>
    <property type="match status" value="1"/>
</dbReference>
<dbReference type="EMBL" id="LOED01000012">
    <property type="protein sequence ID" value="KXG77297.1"/>
    <property type="molecule type" value="Genomic_DNA"/>
</dbReference>
<dbReference type="InterPro" id="IPR055210">
    <property type="entry name" value="CtpA/B_N"/>
</dbReference>
<dbReference type="EC" id="3.4.21.102" evidence="8"/>
<dbReference type="InterPro" id="IPR005151">
    <property type="entry name" value="Tail-specific_protease"/>
</dbReference>
<accession>A0A140L9S2</accession>
<keyword evidence="2 5" id="KW-0645">Protease</keyword>
<protein>
    <submittedName>
        <fullName evidence="8">Carboxy-terminal processing protease CtpB</fullName>
        <ecNumber evidence="8">3.4.21.102</ecNumber>
    </submittedName>
</protein>
<dbReference type="FunCoup" id="A0A140L9S2">
    <property type="interactions" value="379"/>
</dbReference>
<evidence type="ECO:0000256" key="6">
    <source>
        <dbReference type="SAM" id="Phobius"/>
    </source>
</evidence>
<dbReference type="InterPro" id="IPR029045">
    <property type="entry name" value="ClpP/crotonase-like_dom_sf"/>
</dbReference>
<dbReference type="InParanoid" id="A0A140L9S2"/>
<comment type="similarity">
    <text evidence="1 5">Belongs to the peptidase S41A family.</text>
</comment>
<dbReference type="Gene3D" id="3.30.750.44">
    <property type="match status" value="1"/>
</dbReference>
<dbReference type="Pfam" id="PF03572">
    <property type="entry name" value="Peptidase_S41"/>
    <property type="match status" value="1"/>
</dbReference>
<dbReference type="Proteomes" id="UP000070427">
    <property type="component" value="Unassembled WGS sequence"/>
</dbReference>
<dbReference type="InterPro" id="IPR036034">
    <property type="entry name" value="PDZ_sf"/>
</dbReference>
<evidence type="ECO:0000256" key="3">
    <source>
        <dbReference type="ARBA" id="ARBA00022801"/>
    </source>
</evidence>
<reference evidence="8 9" key="1">
    <citation type="submission" date="2015-12" db="EMBL/GenBank/DDBJ databases">
        <title>Draft genome sequnece of Fervidicola ferrireducens strain Y170.</title>
        <authorList>
            <person name="Patel B.K."/>
        </authorList>
    </citation>
    <scope>NUCLEOTIDE SEQUENCE [LARGE SCALE GENOMIC DNA]</scope>
    <source>
        <strain evidence="8 9">Y170</strain>
    </source>
</reference>
<dbReference type="AlphaFoldDB" id="A0A140L9S2"/>
<dbReference type="RefSeq" id="WP_066353132.1">
    <property type="nucleotide sequence ID" value="NZ_LOED01000012.1"/>
</dbReference>
<dbReference type="SMART" id="SM00245">
    <property type="entry name" value="TSPc"/>
    <property type="match status" value="1"/>
</dbReference>
<dbReference type="Gene3D" id="2.30.42.10">
    <property type="match status" value="1"/>
</dbReference>
<name>A0A140L9S2_9FIRM</name>
<keyword evidence="4 5" id="KW-0720">Serine protease</keyword>
<dbReference type="Pfam" id="PF22694">
    <property type="entry name" value="CtpB_N-like"/>
    <property type="match status" value="1"/>
</dbReference>
<dbReference type="GO" id="GO:0006508">
    <property type="term" value="P:proteolysis"/>
    <property type="evidence" value="ECO:0007669"/>
    <property type="project" value="UniProtKB-KW"/>
</dbReference>
<dbReference type="InterPro" id="IPR001478">
    <property type="entry name" value="PDZ"/>
</dbReference>
<keyword evidence="9" id="KW-1185">Reference proteome</keyword>
<dbReference type="GO" id="GO:0007165">
    <property type="term" value="P:signal transduction"/>
    <property type="evidence" value="ECO:0007669"/>
    <property type="project" value="TreeGrafter"/>
</dbReference>
<gene>
    <name evidence="8" type="primary">ctpB_2</name>
    <name evidence="8" type="ORF">AN618_11940</name>
</gene>
<dbReference type="CDD" id="cd06782">
    <property type="entry name" value="cpPDZ_CPP-like"/>
    <property type="match status" value="1"/>
</dbReference>
<keyword evidence="3 5" id="KW-0378">Hydrolase</keyword>
<evidence type="ECO:0000259" key="7">
    <source>
        <dbReference type="PROSITE" id="PS50106"/>
    </source>
</evidence>
<proteinExistence type="inferred from homology"/>
<dbReference type="Pfam" id="PF17820">
    <property type="entry name" value="PDZ_6"/>
    <property type="match status" value="1"/>
</dbReference>
<comment type="caution">
    <text evidence="8">The sequence shown here is derived from an EMBL/GenBank/DDBJ whole genome shotgun (WGS) entry which is preliminary data.</text>
</comment>
<feature type="domain" description="PDZ" evidence="7">
    <location>
        <begin position="108"/>
        <end position="174"/>
    </location>
</feature>
<dbReference type="OrthoDB" id="9812068at2"/>
<dbReference type="Gene3D" id="3.90.226.10">
    <property type="entry name" value="2-enoyl-CoA Hydratase, Chain A, domain 1"/>
    <property type="match status" value="1"/>
</dbReference>
<dbReference type="SUPFAM" id="SSF52096">
    <property type="entry name" value="ClpP/crotonase"/>
    <property type="match status" value="1"/>
</dbReference>
<feature type="transmembrane region" description="Helical" evidence="6">
    <location>
        <begin position="12"/>
        <end position="31"/>
    </location>
</feature>
<evidence type="ECO:0000256" key="4">
    <source>
        <dbReference type="ARBA" id="ARBA00022825"/>
    </source>
</evidence>
<dbReference type="GO" id="GO:0004252">
    <property type="term" value="F:serine-type endopeptidase activity"/>
    <property type="evidence" value="ECO:0007669"/>
    <property type="project" value="UniProtKB-EC"/>
</dbReference>
<dbReference type="STRING" id="520764.AN618_11940"/>
<dbReference type="SMART" id="SM00228">
    <property type="entry name" value="PDZ"/>
    <property type="match status" value="1"/>
</dbReference>
<dbReference type="CDD" id="cd07560">
    <property type="entry name" value="Peptidase_S41_CPP"/>
    <property type="match status" value="1"/>
</dbReference>
<evidence type="ECO:0000313" key="9">
    <source>
        <dbReference type="Proteomes" id="UP000070427"/>
    </source>
</evidence>
<keyword evidence="6" id="KW-0812">Transmembrane</keyword>
<dbReference type="GO" id="GO:0030288">
    <property type="term" value="C:outer membrane-bounded periplasmic space"/>
    <property type="evidence" value="ECO:0007669"/>
    <property type="project" value="TreeGrafter"/>
</dbReference>
<dbReference type="InterPro" id="IPR041489">
    <property type="entry name" value="PDZ_6"/>
</dbReference>
<sequence length="407" mass="44388">MLTEKRKIIRASITYLIVFAVAFFLGAAIGVKPLSALKEKPVPEELPAKSGETSELKPALEVLNYIRERYVKDVPTEVLIRGAINGMVQALEDPYSVFMEPEEFEDFMISVNGSFEGVGLSLDVDEETGSVIVVAPIEGTPAHKAGIRPRDRIVKVDGVELKGKSLDEAVRLLRGKKGTKVTIYIERPGVKELLKYELVRDDIRLKTVKWDVIEDGIGYVRISSFDSYTPEEFGNAITALQQKGVKALVLDLRDNPGGALDAAVRVADMLMGKGLVVFTRDRYGHKLEEYYSDDASLELPLAVLINENSASAAEIVSGALQDSGRAVLVGKKTFGKGTVQELVPLSDGSGLKMTIAKYYLPSGRSIDGKGVEPDVEVSLGKTESSFEIPRSKDGQLKKAVEVLKTKL</sequence>